<accession>A0AAD7K2L3</accession>
<keyword evidence="4" id="KW-1185">Reference proteome</keyword>
<protein>
    <submittedName>
        <fullName evidence="3">Uncharacterized protein</fullName>
    </submittedName>
</protein>
<feature type="transmembrane region" description="Helical" evidence="2">
    <location>
        <begin position="307"/>
        <end position="329"/>
    </location>
</feature>
<feature type="transmembrane region" description="Helical" evidence="2">
    <location>
        <begin position="183"/>
        <end position="199"/>
    </location>
</feature>
<keyword evidence="2" id="KW-1133">Transmembrane helix</keyword>
<dbReference type="EMBL" id="JARJLG010000014">
    <property type="protein sequence ID" value="KAJ7775751.1"/>
    <property type="molecule type" value="Genomic_DNA"/>
</dbReference>
<keyword evidence="2" id="KW-0472">Membrane</keyword>
<feature type="transmembrane region" description="Helical" evidence="2">
    <location>
        <begin position="12"/>
        <end position="37"/>
    </location>
</feature>
<sequence>MLQIPSSIFSLFSSSPGVVGLFGGFFIGAQLVVPFILSGRSAPKYNATRTIEITLAPTKCDPSSIPIAFPYVAATGFAAFIFASLFCILRAKGFSFSSSPGPNERPRPESPPPAPGSNSSTQRTPRRYPWLWFILLILALLALGILAAYLYFDSYKVPTPANVFASLLASSFSQGMSRIERRIWDWGLVAVAFISDLKTQIFLHGRQYCKVILLALAGHFGALIITSAFRCLHTGTMTIHWFYWVVLTSRFTTAYVIVSKFRWVWVAYYFLWYADALPGVQTIHQLILHLESFLILWARALGPDEIWMLIGPLAIHATATIAWTGILLLRIISHALRLVPRRRNRILRVFAGQCLKSMLLFHAGAFFCFPIFQCQMVDINQIWRLLWRSFSCARSRQDLRDIYWLLSQQYHHWKVGQIEDFYTLRWGLRRSFYSAGKMCLETWGTLSCVHKLLIVTPAAIFYGYFYIKPAVRRLSSRIRSWHRRRRCLG</sequence>
<feature type="transmembrane region" description="Helical" evidence="2">
    <location>
        <begin position="130"/>
        <end position="152"/>
    </location>
</feature>
<dbReference type="Proteomes" id="UP001215280">
    <property type="component" value="Unassembled WGS sequence"/>
</dbReference>
<feature type="region of interest" description="Disordered" evidence="1">
    <location>
        <begin position="98"/>
        <end position="123"/>
    </location>
</feature>
<gene>
    <name evidence="3" type="ORF">DFH07DRAFT_937094</name>
</gene>
<keyword evidence="2" id="KW-0812">Transmembrane</keyword>
<comment type="caution">
    <text evidence="3">The sequence shown here is derived from an EMBL/GenBank/DDBJ whole genome shotgun (WGS) entry which is preliminary data.</text>
</comment>
<organism evidence="3 4">
    <name type="scientific">Mycena maculata</name>
    <dbReference type="NCBI Taxonomy" id="230809"/>
    <lineage>
        <taxon>Eukaryota</taxon>
        <taxon>Fungi</taxon>
        <taxon>Dikarya</taxon>
        <taxon>Basidiomycota</taxon>
        <taxon>Agaricomycotina</taxon>
        <taxon>Agaricomycetes</taxon>
        <taxon>Agaricomycetidae</taxon>
        <taxon>Agaricales</taxon>
        <taxon>Marasmiineae</taxon>
        <taxon>Mycenaceae</taxon>
        <taxon>Mycena</taxon>
    </lineage>
</organism>
<feature type="transmembrane region" description="Helical" evidence="2">
    <location>
        <begin position="211"/>
        <end position="229"/>
    </location>
</feature>
<feature type="transmembrane region" description="Helical" evidence="2">
    <location>
        <begin position="350"/>
        <end position="372"/>
    </location>
</feature>
<evidence type="ECO:0000256" key="1">
    <source>
        <dbReference type="SAM" id="MobiDB-lite"/>
    </source>
</evidence>
<evidence type="ECO:0000256" key="2">
    <source>
        <dbReference type="SAM" id="Phobius"/>
    </source>
</evidence>
<feature type="transmembrane region" description="Helical" evidence="2">
    <location>
        <begin position="241"/>
        <end position="258"/>
    </location>
</feature>
<feature type="transmembrane region" description="Helical" evidence="2">
    <location>
        <begin position="68"/>
        <end position="89"/>
    </location>
</feature>
<name>A0AAD7K2L3_9AGAR</name>
<evidence type="ECO:0000313" key="3">
    <source>
        <dbReference type="EMBL" id="KAJ7775751.1"/>
    </source>
</evidence>
<dbReference type="AlphaFoldDB" id="A0AAD7K2L3"/>
<evidence type="ECO:0000313" key="4">
    <source>
        <dbReference type="Proteomes" id="UP001215280"/>
    </source>
</evidence>
<reference evidence="3" key="1">
    <citation type="submission" date="2023-03" db="EMBL/GenBank/DDBJ databases">
        <title>Massive genome expansion in bonnet fungi (Mycena s.s.) driven by repeated elements and novel gene families across ecological guilds.</title>
        <authorList>
            <consortium name="Lawrence Berkeley National Laboratory"/>
            <person name="Harder C.B."/>
            <person name="Miyauchi S."/>
            <person name="Viragh M."/>
            <person name="Kuo A."/>
            <person name="Thoen E."/>
            <person name="Andreopoulos B."/>
            <person name="Lu D."/>
            <person name="Skrede I."/>
            <person name="Drula E."/>
            <person name="Henrissat B."/>
            <person name="Morin E."/>
            <person name="Kohler A."/>
            <person name="Barry K."/>
            <person name="LaButti K."/>
            <person name="Morin E."/>
            <person name="Salamov A."/>
            <person name="Lipzen A."/>
            <person name="Mereny Z."/>
            <person name="Hegedus B."/>
            <person name="Baldrian P."/>
            <person name="Stursova M."/>
            <person name="Weitz H."/>
            <person name="Taylor A."/>
            <person name="Grigoriev I.V."/>
            <person name="Nagy L.G."/>
            <person name="Martin F."/>
            <person name="Kauserud H."/>
        </authorList>
    </citation>
    <scope>NUCLEOTIDE SEQUENCE</scope>
    <source>
        <strain evidence="3">CBHHK188m</strain>
    </source>
</reference>
<feature type="transmembrane region" description="Helical" evidence="2">
    <location>
        <begin position="265"/>
        <end position="287"/>
    </location>
</feature>
<proteinExistence type="predicted"/>
<feature type="transmembrane region" description="Helical" evidence="2">
    <location>
        <begin position="443"/>
        <end position="467"/>
    </location>
</feature>